<feature type="chain" id="PRO_5014943818" evidence="1">
    <location>
        <begin position="22"/>
        <end position="231"/>
    </location>
</feature>
<evidence type="ECO:0000313" key="3">
    <source>
        <dbReference type="Proteomes" id="UP000234190"/>
    </source>
</evidence>
<dbReference type="Proteomes" id="UP000234190">
    <property type="component" value="Unassembled WGS sequence"/>
</dbReference>
<evidence type="ECO:0000256" key="1">
    <source>
        <dbReference type="SAM" id="SignalP"/>
    </source>
</evidence>
<dbReference type="OrthoDB" id="8559287at2"/>
<feature type="signal peptide" evidence="1">
    <location>
        <begin position="1"/>
        <end position="21"/>
    </location>
</feature>
<keyword evidence="1" id="KW-0732">Signal</keyword>
<evidence type="ECO:0000313" key="2">
    <source>
        <dbReference type="EMBL" id="PLC51645.1"/>
    </source>
</evidence>
<sequence>MMHLKLKARGGAMLLVLAAASAETSIPTAAAQEVTIAERTLFLDKHFSATGKQKLTYLFLQEASDVLAFNDTATVEVHELGPDGTASVTTQFLSGEHAVPIPPLKRATGNPIILGFLESDIAKMKRLTGGSVNYFRKHIRMALAATDVHIRKTQIDYNNSTVPAQEITIVPYSGESQNKRLGRYTGKTYVFVTSAEIPGVVYCIYTKIRKTPDQTVDSSMIIAGGDPKQCN</sequence>
<dbReference type="EMBL" id="PDNW01000001">
    <property type="protein sequence ID" value="PLC51645.1"/>
    <property type="molecule type" value="Genomic_DNA"/>
</dbReference>
<dbReference type="RefSeq" id="WP_102072136.1">
    <property type="nucleotide sequence ID" value="NZ_PDNW01000001.1"/>
</dbReference>
<organism evidence="2 3">
    <name type="scientific">Pollutimonas subterranea</name>
    <dbReference type="NCBI Taxonomy" id="2045210"/>
    <lineage>
        <taxon>Bacteria</taxon>
        <taxon>Pseudomonadati</taxon>
        <taxon>Pseudomonadota</taxon>
        <taxon>Betaproteobacteria</taxon>
        <taxon>Burkholderiales</taxon>
        <taxon>Alcaligenaceae</taxon>
        <taxon>Pollutimonas</taxon>
    </lineage>
</organism>
<dbReference type="AlphaFoldDB" id="A0A2N4U9D6"/>
<keyword evidence="3" id="KW-1185">Reference proteome</keyword>
<reference evidence="2 3" key="1">
    <citation type="submission" date="2017-10" db="EMBL/GenBank/DDBJ databases">
        <title>Two draft genome sequences of Pusillimonas sp. strains isolated from a nitrate- and radionuclide-contaminated groundwater in Russia.</title>
        <authorList>
            <person name="Grouzdev D.S."/>
            <person name="Tourova T.P."/>
            <person name="Goeva M.A."/>
            <person name="Babich T.L."/>
            <person name="Sokolova D.S."/>
            <person name="Abdullin R."/>
            <person name="Poltaraus A.B."/>
            <person name="Toshchakov S.V."/>
            <person name="Nazina T.N."/>
        </authorList>
    </citation>
    <scope>NUCLEOTIDE SEQUENCE [LARGE SCALE GENOMIC DNA]</scope>
    <source>
        <strain evidence="2 3">JR1/69-3-13</strain>
    </source>
</reference>
<name>A0A2N4U9D6_9BURK</name>
<proteinExistence type="predicted"/>
<accession>A0A2N4U9D6</accession>
<gene>
    <name evidence="2" type="ORF">CR159_01030</name>
</gene>
<protein>
    <submittedName>
        <fullName evidence="2">Uncharacterized protein</fullName>
    </submittedName>
</protein>
<comment type="caution">
    <text evidence="2">The sequence shown here is derived from an EMBL/GenBank/DDBJ whole genome shotgun (WGS) entry which is preliminary data.</text>
</comment>